<feature type="compositionally biased region" description="Polar residues" evidence="4">
    <location>
        <begin position="32"/>
        <end position="56"/>
    </location>
</feature>
<evidence type="ECO:0000313" key="5">
    <source>
        <dbReference type="EMBL" id="KAF7174847.1"/>
    </source>
</evidence>
<dbReference type="Proteomes" id="UP000641853">
    <property type="component" value="Unassembled WGS sequence"/>
</dbReference>
<evidence type="ECO:0008006" key="7">
    <source>
        <dbReference type="Google" id="ProtNLM"/>
    </source>
</evidence>
<feature type="compositionally biased region" description="Basic and acidic residues" evidence="4">
    <location>
        <begin position="64"/>
        <end position="80"/>
    </location>
</feature>
<feature type="compositionally biased region" description="Basic and acidic residues" evidence="4">
    <location>
        <begin position="160"/>
        <end position="186"/>
    </location>
</feature>
<dbReference type="Pfam" id="PF08243">
    <property type="entry name" value="SPT2"/>
    <property type="match status" value="1"/>
</dbReference>
<feature type="compositionally biased region" description="Acidic residues" evidence="4">
    <location>
        <begin position="265"/>
        <end position="278"/>
    </location>
</feature>
<feature type="coiled-coil region" evidence="3">
    <location>
        <begin position="304"/>
        <end position="331"/>
    </location>
</feature>
<feature type="compositionally biased region" description="Polar residues" evidence="4">
    <location>
        <begin position="106"/>
        <end position="119"/>
    </location>
</feature>
<keyword evidence="6" id="KW-1185">Reference proteome</keyword>
<feature type="region of interest" description="Disordered" evidence="4">
    <location>
        <begin position="1"/>
        <end position="135"/>
    </location>
</feature>
<evidence type="ECO:0000256" key="3">
    <source>
        <dbReference type="SAM" id="Coils"/>
    </source>
</evidence>
<protein>
    <recommendedName>
        <fullName evidence="7">Chromatin SPT2</fullName>
    </recommendedName>
</protein>
<dbReference type="SMART" id="SM00784">
    <property type="entry name" value="SPT2"/>
    <property type="match status" value="1"/>
</dbReference>
<feature type="compositionally biased region" description="Polar residues" evidence="4">
    <location>
        <begin position="81"/>
        <end position="96"/>
    </location>
</feature>
<feature type="compositionally biased region" description="Pro residues" evidence="4">
    <location>
        <begin position="18"/>
        <end position="27"/>
    </location>
</feature>
<sequence>MSFLDSVLSSIETGRPAPIAPPPPIRTPAPTVSSSNVRSQAYKPSNGLGSNATGQGNVAAGVKRKAEDQLRPPQKPESEASTKPTANKPVNASIASKSRPVAISSAVKSTNGNTATATQKPSQISSKPPPKGSYADLMMKAKELQTKAPTQVGMFKHQPVAKEKLSKAERKRRAMEAQTKEKDSRLAKKPGTVSGGATGIKSGDGKLARKREHEELAYKGTARPSQTPTQLEYRGTAGLPSRRGSQEPKSQSRASKRARLNEYLATDEEDEGDLADDYDDYYSASSDMEAAYDDMEEEEAAALAAARKEDEQELRAELAAKQEKLERRKKLVALAAKSRS</sequence>
<dbReference type="EMBL" id="JACBAG010001927">
    <property type="protein sequence ID" value="KAF7174847.1"/>
    <property type="molecule type" value="Genomic_DNA"/>
</dbReference>
<gene>
    <name evidence="5" type="ORF">CNMCM7691_003533</name>
</gene>
<name>A0A8H6QN45_9EURO</name>
<evidence type="ECO:0000256" key="2">
    <source>
        <dbReference type="ARBA" id="ARBA00023054"/>
    </source>
</evidence>
<evidence type="ECO:0000256" key="4">
    <source>
        <dbReference type="SAM" id="MobiDB-lite"/>
    </source>
</evidence>
<accession>A0A8H6QN45</accession>
<comment type="similarity">
    <text evidence="1">Belongs to the SPT2 family.</text>
</comment>
<dbReference type="InterPro" id="IPR013256">
    <property type="entry name" value="Chromatin_SPT2"/>
</dbReference>
<evidence type="ECO:0000256" key="1">
    <source>
        <dbReference type="ARBA" id="ARBA00006461"/>
    </source>
</evidence>
<reference evidence="5" key="1">
    <citation type="submission" date="2020-06" db="EMBL/GenBank/DDBJ databases">
        <title>Draft genome sequences of strains closely related to Aspergillus parafelis and Aspergillus hiratsukae.</title>
        <authorList>
            <person name="Dos Santos R.A.C."/>
            <person name="Rivero-Menendez O."/>
            <person name="Steenwyk J.L."/>
            <person name="Mead M.E."/>
            <person name="Goldman G.H."/>
            <person name="Alastruey-Izquierdo A."/>
            <person name="Rokas A."/>
        </authorList>
    </citation>
    <scope>NUCLEOTIDE SEQUENCE</scope>
    <source>
        <strain evidence="5">CNM-CM7691</strain>
    </source>
</reference>
<dbReference type="AlphaFoldDB" id="A0A8H6QN45"/>
<proteinExistence type="inferred from homology"/>
<evidence type="ECO:0000313" key="6">
    <source>
        <dbReference type="Proteomes" id="UP000641853"/>
    </source>
</evidence>
<feature type="compositionally biased region" description="Basic and acidic residues" evidence="4">
    <location>
        <begin position="203"/>
        <end position="217"/>
    </location>
</feature>
<organism evidence="5 6">
    <name type="scientific">Aspergillus felis</name>
    <dbReference type="NCBI Taxonomy" id="1287682"/>
    <lineage>
        <taxon>Eukaryota</taxon>
        <taxon>Fungi</taxon>
        <taxon>Dikarya</taxon>
        <taxon>Ascomycota</taxon>
        <taxon>Pezizomycotina</taxon>
        <taxon>Eurotiomycetes</taxon>
        <taxon>Eurotiomycetidae</taxon>
        <taxon>Eurotiales</taxon>
        <taxon>Aspergillaceae</taxon>
        <taxon>Aspergillus</taxon>
        <taxon>Aspergillus subgen. Fumigati</taxon>
    </lineage>
</organism>
<keyword evidence="2 3" id="KW-0175">Coiled coil</keyword>
<feature type="region of interest" description="Disordered" evidence="4">
    <location>
        <begin position="149"/>
        <end position="278"/>
    </location>
</feature>
<comment type="caution">
    <text evidence="5">The sequence shown here is derived from an EMBL/GenBank/DDBJ whole genome shotgun (WGS) entry which is preliminary data.</text>
</comment>